<dbReference type="PANTHER" id="PTHR11668">
    <property type="entry name" value="SERINE/THREONINE PROTEIN PHOSPHATASE"/>
    <property type="match status" value="1"/>
</dbReference>
<dbReference type="AlphaFoldDB" id="A2E960"/>
<keyword evidence="4" id="KW-1185">Reference proteome</keyword>
<feature type="domain" description="Serine/threonine specific protein phosphatases" evidence="2">
    <location>
        <begin position="115"/>
        <end position="120"/>
    </location>
</feature>
<dbReference type="RefSeq" id="XP_001323077.1">
    <property type="nucleotide sequence ID" value="XM_001323042.1"/>
</dbReference>
<dbReference type="EMBL" id="DS113331">
    <property type="protein sequence ID" value="EAY10854.1"/>
    <property type="molecule type" value="Genomic_DNA"/>
</dbReference>
<dbReference type="Pfam" id="PF00149">
    <property type="entry name" value="Metallophos"/>
    <property type="match status" value="1"/>
</dbReference>
<proteinExistence type="inferred from homology"/>
<keyword evidence="1" id="KW-0378">Hydrolase</keyword>
<evidence type="ECO:0000313" key="3">
    <source>
        <dbReference type="EMBL" id="EAY10854.1"/>
    </source>
</evidence>
<comment type="similarity">
    <text evidence="1">Belongs to the PPP phosphatase family.</text>
</comment>
<dbReference type="InterPro" id="IPR050341">
    <property type="entry name" value="PP1_catalytic_subunit"/>
</dbReference>
<comment type="catalytic activity">
    <reaction evidence="1">
        <text>O-phospho-L-threonyl-[protein] + H2O = L-threonyl-[protein] + phosphate</text>
        <dbReference type="Rhea" id="RHEA:47004"/>
        <dbReference type="Rhea" id="RHEA-COMP:11060"/>
        <dbReference type="Rhea" id="RHEA-COMP:11605"/>
        <dbReference type="ChEBI" id="CHEBI:15377"/>
        <dbReference type="ChEBI" id="CHEBI:30013"/>
        <dbReference type="ChEBI" id="CHEBI:43474"/>
        <dbReference type="ChEBI" id="CHEBI:61977"/>
        <dbReference type="EC" id="3.1.3.16"/>
    </reaction>
</comment>
<dbReference type="VEuPathDB" id="TrichDB:TVAG_258560"/>
<organism evidence="3 4">
    <name type="scientific">Trichomonas vaginalis (strain ATCC PRA-98 / G3)</name>
    <dbReference type="NCBI Taxonomy" id="412133"/>
    <lineage>
        <taxon>Eukaryota</taxon>
        <taxon>Metamonada</taxon>
        <taxon>Parabasalia</taxon>
        <taxon>Trichomonadida</taxon>
        <taxon>Trichomonadidae</taxon>
        <taxon>Trichomonas</taxon>
    </lineage>
</organism>
<dbReference type="GO" id="GO:0005737">
    <property type="term" value="C:cytoplasm"/>
    <property type="evidence" value="ECO:0000318"/>
    <property type="project" value="GO_Central"/>
</dbReference>
<reference evidence="3" key="2">
    <citation type="journal article" date="2007" name="Science">
        <title>Draft genome sequence of the sexually transmitted pathogen Trichomonas vaginalis.</title>
        <authorList>
            <person name="Carlton J.M."/>
            <person name="Hirt R.P."/>
            <person name="Silva J.C."/>
            <person name="Delcher A.L."/>
            <person name="Schatz M."/>
            <person name="Zhao Q."/>
            <person name="Wortman J.R."/>
            <person name="Bidwell S.L."/>
            <person name="Alsmark U.C.M."/>
            <person name="Besteiro S."/>
            <person name="Sicheritz-Ponten T."/>
            <person name="Noel C.J."/>
            <person name="Dacks J.B."/>
            <person name="Foster P.G."/>
            <person name="Simillion C."/>
            <person name="Van de Peer Y."/>
            <person name="Miranda-Saavedra D."/>
            <person name="Barton G.J."/>
            <person name="Westrop G.D."/>
            <person name="Mueller S."/>
            <person name="Dessi D."/>
            <person name="Fiori P.L."/>
            <person name="Ren Q."/>
            <person name="Paulsen I."/>
            <person name="Zhang H."/>
            <person name="Bastida-Corcuera F.D."/>
            <person name="Simoes-Barbosa A."/>
            <person name="Brown M.T."/>
            <person name="Hayes R.D."/>
            <person name="Mukherjee M."/>
            <person name="Okumura C.Y."/>
            <person name="Schneider R."/>
            <person name="Smith A.J."/>
            <person name="Vanacova S."/>
            <person name="Villalvazo M."/>
            <person name="Haas B.J."/>
            <person name="Pertea M."/>
            <person name="Feldblyum T.V."/>
            <person name="Utterback T.R."/>
            <person name="Shu C.L."/>
            <person name="Osoegawa K."/>
            <person name="de Jong P.J."/>
            <person name="Hrdy I."/>
            <person name="Horvathova L."/>
            <person name="Zubacova Z."/>
            <person name="Dolezal P."/>
            <person name="Malik S.B."/>
            <person name="Logsdon J.M. Jr."/>
            <person name="Henze K."/>
            <person name="Gupta A."/>
            <person name="Wang C.C."/>
            <person name="Dunne R.L."/>
            <person name="Upcroft J.A."/>
            <person name="Upcroft P."/>
            <person name="White O."/>
            <person name="Salzberg S.L."/>
            <person name="Tang P."/>
            <person name="Chiu C.-H."/>
            <person name="Lee Y.-S."/>
            <person name="Embley T.M."/>
            <person name="Coombs G.H."/>
            <person name="Mottram J.C."/>
            <person name="Tachezy J."/>
            <person name="Fraser-Liggett C.M."/>
            <person name="Johnson P.J."/>
        </authorList>
    </citation>
    <scope>NUCLEOTIDE SEQUENCE [LARGE SCALE GENOMIC DNA]</scope>
    <source>
        <strain evidence="3">G3</strain>
    </source>
</reference>
<dbReference type="PROSITE" id="PS00125">
    <property type="entry name" value="SER_THR_PHOSPHATASE"/>
    <property type="match status" value="1"/>
</dbReference>
<dbReference type="KEGG" id="tva:4768791"/>
<accession>A2E960</accession>
<dbReference type="Proteomes" id="UP000001542">
    <property type="component" value="Unassembled WGS sequence"/>
</dbReference>
<dbReference type="PRINTS" id="PR00114">
    <property type="entry name" value="STPHPHTASE"/>
</dbReference>
<dbReference type="GO" id="GO:0004722">
    <property type="term" value="F:protein serine/threonine phosphatase activity"/>
    <property type="evidence" value="ECO:0000318"/>
    <property type="project" value="GO_Central"/>
</dbReference>
<dbReference type="InParanoid" id="A2E960"/>
<dbReference type="SMR" id="A2E960"/>
<dbReference type="InterPro" id="IPR004843">
    <property type="entry name" value="Calcineurin-like_PHP"/>
</dbReference>
<sequence>MELDLDDFILAVTACAKKPITQLINESEIIKLCDLVLEVFQSQDILLNLIPPVTVCGDIHGQFTDLLKIFEKCGSPDEVNYLFLGDYVDRGPSSIATLCLLFAYKCKYPTNFFLLRGNHESEAVNKDFGFYRECVESYSKSLWEKSNSTFKYMPVAATINNRILCIHAGISPKLKCIYDIKQIQRPAEIETDSLLCDLLWADPDNRINYFTANPRGVSVLYGAEAVKNFFNGTDFDLIIRSHQHVDEGYLAPFNPNMSVLTIFGVPNYMGTVNNKAAMVNISPDMVCTFTVISPPSSRKHKSKKSKNHK</sequence>
<dbReference type="eggNOG" id="KOG0374">
    <property type="taxonomic scope" value="Eukaryota"/>
</dbReference>
<evidence type="ECO:0000313" key="4">
    <source>
        <dbReference type="Proteomes" id="UP000001542"/>
    </source>
</evidence>
<dbReference type="PANTHER" id="PTHR11668:SF509">
    <property type="entry name" value="SERINE_THREONINE-PROTEIN PHOSPHATASE"/>
    <property type="match status" value="1"/>
</dbReference>
<dbReference type="OrthoDB" id="1930084at2759"/>
<dbReference type="InterPro" id="IPR006186">
    <property type="entry name" value="Ser/Thr-sp_prot-phosphatase"/>
</dbReference>
<dbReference type="STRING" id="5722.A2E960"/>
<dbReference type="SUPFAM" id="SSF56300">
    <property type="entry name" value="Metallo-dependent phosphatases"/>
    <property type="match status" value="1"/>
</dbReference>
<reference evidence="3" key="1">
    <citation type="submission" date="2006-10" db="EMBL/GenBank/DDBJ databases">
        <authorList>
            <person name="Amadeo P."/>
            <person name="Zhao Q."/>
            <person name="Wortman J."/>
            <person name="Fraser-Liggett C."/>
            <person name="Carlton J."/>
        </authorList>
    </citation>
    <scope>NUCLEOTIDE SEQUENCE</scope>
    <source>
        <strain evidence="3">G3</strain>
    </source>
</reference>
<gene>
    <name evidence="3" type="ORF">TVAG_258560</name>
</gene>
<evidence type="ECO:0000259" key="2">
    <source>
        <dbReference type="PROSITE" id="PS00125"/>
    </source>
</evidence>
<dbReference type="EC" id="3.1.3.16" evidence="1"/>
<evidence type="ECO:0000256" key="1">
    <source>
        <dbReference type="RuleBase" id="RU004273"/>
    </source>
</evidence>
<protein>
    <recommendedName>
        <fullName evidence="1">Serine/threonine-protein phosphatase</fullName>
        <ecNumber evidence="1">3.1.3.16</ecNumber>
    </recommendedName>
</protein>
<dbReference type="GO" id="GO:0005634">
    <property type="term" value="C:nucleus"/>
    <property type="evidence" value="ECO:0000318"/>
    <property type="project" value="GO_Central"/>
</dbReference>
<dbReference type="Gene3D" id="3.60.21.10">
    <property type="match status" value="1"/>
</dbReference>
<dbReference type="VEuPathDB" id="TrichDB:TVAGG3_0542580"/>
<dbReference type="SMART" id="SM00156">
    <property type="entry name" value="PP2Ac"/>
    <property type="match status" value="1"/>
</dbReference>
<dbReference type="InterPro" id="IPR029052">
    <property type="entry name" value="Metallo-depent_PP-like"/>
</dbReference>
<name>A2E960_TRIV3</name>
<dbReference type="FunFam" id="3.60.21.10:FF:000080">
    <property type="entry name" value="Serine/threonine-protein phosphatase"/>
    <property type="match status" value="1"/>
</dbReference>